<keyword evidence="5" id="KW-1185">Reference proteome</keyword>
<dbReference type="PANTHER" id="PTHR43775">
    <property type="entry name" value="FATTY ACID SYNTHASE"/>
    <property type="match status" value="1"/>
</dbReference>
<evidence type="ECO:0000313" key="4">
    <source>
        <dbReference type="EMBL" id="KAK6226490.1"/>
    </source>
</evidence>
<dbReference type="GO" id="GO:0004312">
    <property type="term" value="F:fatty acid synthase activity"/>
    <property type="evidence" value="ECO:0007669"/>
    <property type="project" value="TreeGrafter"/>
</dbReference>
<dbReference type="SMART" id="SM00827">
    <property type="entry name" value="PKS_AT"/>
    <property type="match status" value="1"/>
</dbReference>
<dbReference type="SUPFAM" id="SSF52151">
    <property type="entry name" value="FabD/lysophospholipase-like"/>
    <property type="match status" value="1"/>
</dbReference>
<keyword evidence="2" id="KW-0597">Phosphoprotein</keyword>
<dbReference type="InterPro" id="IPR042104">
    <property type="entry name" value="PKS_dehydratase_sf"/>
</dbReference>
<dbReference type="Proteomes" id="UP001327957">
    <property type="component" value="Unassembled WGS sequence"/>
</dbReference>
<evidence type="ECO:0000256" key="2">
    <source>
        <dbReference type="ARBA" id="ARBA00022553"/>
    </source>
</evidence>
<dbReference type="InterPro" id="IPR014043">
    <property type="entry name" value="Acyl_transferase_dom"/>
</dbReference>
<organism evidence="4 5">
    <name type="scientific">Colletotrichum tabaci</name>
    <dbReference type="NCBI Taxonomy" id="1209068"/>
    <lineage>
        <taxon>Eukaryota</taxon>
        <taxon>Fungi</taxon>
        <taxon>Dikarya</taxon>
        <taxon>Ascomycota</taxon>
        <taxon>Pezizomycotina</taxon>
        <taxon>Sordariomycetes</taxon>
        <taxon>Hypocreomycetidae</taxon>
        <taxon>Glomerellales</taxon>
        <taxon>Glomerellaceae</taxon>
        <taxon>Colletotrichum</taxon>
        <taxon>Colletotrichum destructivum species complex</taxon>
    </lineage>
</organism>
<evidence type="ECO:0000256" key="1">
    <source>
        <dbReference type="ARBA" id="ARBA00022450"/>
    </source>
</evidence>
<evidence type="ECO:0000313" key="5">
    <source>
        <dbReference type="Proteomes" id="UP001327957"/>
    </source>
</evidence>
<gene>
    <name evidence="4" type="ORF">QIS74_00045</name>
</gene>
<dbReference type="InterPro" id="IPR001227">
    <property type="entry name" value="Ac_transferase_dom_sf"/>
</dbReference>
<accession>A0AAV9TSR3</accession>
<dbReference type="GO" id="GO:0044550">
    <property type="term" value="P:secondary metabolite biosynthetic process"/>
    <property type="evidence" value="ECO:0007669"/>
    <property type="project" value="TreeGrafter"/>
</dbReference>
<comment type="caution">
    <text evidence="4">The sequence shown here is derived from an EMBL/GenBank/DDBJ whole genome shotgun (WGS) entry which is preliminary data.</text>
</comment>
<dbReference type="InterPro" id="IPR050091">
    <property type="entry name" value="PKS_NRPS_Biosynth_Enz"/>
</dbReference>
<dbReference type="Gene3D" id="3.40.366.10">
    <property type="entry name" value="Malonyl-Coenzyme A Acyl Carrier Protein, domain 2"/>
    <property type="match status" value="1"/>
</dbReference>
<dbReference type="Gene3D" id="3.10.129.110">
    <property type="entry name" value="Polyketide synthase dehydratase"/>
    <property type="match status" value="1"/>
</dbReference>
<sequence length="728" mass="79850">MLTAASPSNVKANGLAVASALCLQDRPSPVDAAFTLSEKRERHAFRIVMTVANDVNQMVQKLEESVAIQAEAAASVTEIPAKPRNVVLVFGGQSRRAFHLDRPLYETNSRLREHIDECHKVVLELGYGPILPAIFDRHHDAGSSLSSQDVVVLQLALFLINYSCPVDAVIGHSLGELVALVFSGALSLRQGVQAVALRAFLMKSCWTGERGTMLAIHATEPVLTELLAAVQGGLEIACYNSASSHVVVGTAAEVVAAEMFLSKSYPSIKHQRDDTTHGFHSRFTEVLVPGLWDLEVSLDYKELWIPLEPCVRRDDDGLPDSGSGPVVSSGHIARHVRDPVFFGDAVQRIEKRLGSCSWLEAGFDSPVIPMVKRAVANAERHSFHPMRIHDAAADIDVAISNAFVKTEEDAERIRMLENKLQTLLPNVKQTSSFGGPDTPRLLTPHSRERFRYTVDTGCKRFRKIVSSHSVRGRHLCPASLYLEYVTMALKMVDYDSLLRGLNAMNLYRSSFSGVIKILKPPLAPEESSVLDIADTCVVDNIVQLLGLAINTGYHCGPGDVCLFSSCESFTLSSLCRLDSLESPAEFDVVGSFIEADDRLCEGDIYLLSGGKFAATVLGARFNRLPIKRIKAMLDRLTPAKQNNQQVTDDNNNNNNNNNLLVAQSPLRVIPSVDTSWGLTPVDNTDKSLPSGLQRVRNINSLHSGTPVERVDVSETLMNLGVDYRRDPR</sequence>
<dbReference type="Gene3D" id="3.30.70.3290">
    <property type="match status" value="1"/>
</dbReference>
<dbReference type="SUPFAM" id="SSF55048">
    <property type="entry name" value="Probable ACP-binding domain of malonyl-CoA ACP transacylase"/>
    <property type="match status" value="1"/>
</dbReference>
<keyword evidence="1" id="KW-0596">Phosphopantetheine</keyword>
<dbReference type="InterPro" id="IPR016035">
    <property type="entry name" value="Acyl_Trfase/lysoPLipase"/>
</dbReference>
<dbReference type="GO" id="GO:0006633">
    <property type="term" value="P:fatty acid biosynthetic process"/>
    <property type="evidence" value="ECO:0007669"/>
    <property type="project" value="TreeGrafter"/>
</dbReference>
<evidence type="ECO:0000259" key="3">
    <source>
        <dbReference type="SMART" id="SM00827"/>
    </source>
</evidence>
<proteinExistence type="predicted"/>
<name>A0AAV9TSR3_9PEZI</name>
<dbReference type="EMBL" id="JASAOK010000001">
    <property type="protein sequence ID" value="KAK6226490.1"/>
    <property type="molecule type" value="Genomic_DNA"/>
</dbReference>
<protein>
    <submittedName>
        <fullName evidence="4">6-methylsalicylic acid synthase</fullName>
    </submittedName>
</protein>
<reference evidence="4 5" key="1">
    <citation type="submission" date="2023-04" db="EMBL/GenBank/DDBJ databases">
        <title>Colletotrichum tabacum stain YC1 causing leaf anthracnose on Nicotiana tabacum(L.) cv.</title>
        <authorList>
            <person name="Ji Z."/>
            <person name="Wang M."/>
            <person name="Zhang J."/>
            <person name="Wang N."/>
            <person name="Zhou Z."/>
        </authorList>
    </citation>
    <scope>NUCLEOTIDE SEQUENCE [LARGE SCALE GENOMIC DNA]</scope>
    <source>
        <strain evidence="4 5">YC1</strain>
    </source>
</reference>
<dbReference type="AlphaFoldDB" id="A0AAV9TSR3"/>
<feature type="domain" description="Malonyl-CoA:ACP transacylase (MAT)" evidence="3">
    <location>
        <begin position="89"/>
        <end position="390"/>
    </location>
</feature>
<dbReference type="InterPro" id="IPR016036">
    <property type="entry name" value="Malonyl_transacylase_ACP-bd"/>
</dbReference>
<dbReference type="PANTHER" id="PTHR43775:SF21">
    <property type="entry name" value="NON-REDUCING POLYKETIDE SYNTHASE AUSA-RELATED"/>
    <property type="match status" value="1"/>
</dbReference>
<dbReference type="Pfam" id="PF00698">
    <property type="entry name" value="Acyl_transf_1"/>
    <property type="match status" value="1"/>
</dbReference>